<evidence type="ECO:0000256" key="3">
    <source>
        <dbReference type="PIRSR" id="PIRSR001112-1"/>
    </source>
</evidence>
<dbReference type="PRINTS" id="PR00412">
    <property type="entry name" value="EPOXHYDRLASE"/>
</dbReference>
<accession>A0AAE0X018</accession>
<dbReference type="GO" id="GO:0097176">
    <property type="term" value="P:epoxide metabolic process"/>
    <property type="evidence" value="ECO:0007669"/>
    <property type="project" value="TreeGrafter"/>
</dbReference>
<dbReference type="Proteomes" id="UP001270362">
    <property type="component" value="Unassembled WGS sequence"/>
</dbReference>
<feature type="domain" description="Epoxide hydrolase N-terminal" evidence="4">
    <location>
        <begin position="19"/>
        <end position="134"/>
    </location>
</feature>
<reference evidence="5" key="2">
    <citation type="submission" date="2023-06" db="EMBL/GenBank/DDBJ databases">
        <authorList>
            <consortium name="Lawrence Berkeley National Laboratory"/>
            <person name="Haridas S."/>
            <person name="Hensen N."/>
            <person name="Bonometti L."/>
            <person name="Westerberg I."/>
            <person name="Brannstrom I.O."/>
            <person name="Guillou S."/>
            <person name="Cros-Aarteil S."/>
            <person name="Calhoun S."/>
            <person name="Kuo A."/>
            <person name="Mondo S."/>
            <person name="Pangilinan J."/>
            <person name="Riley R."/>
            <person name="Labutti K."/>
            <person name="Andreopoulos B."/>
            <person name="Lipzen A."/>
            <person name="Chen C."/>
            <person name="Yanf M."/>
            <person name="Daum C."/>
            <person name="Ng V."/>
            <person name="Clum A."/>
            <person name="Steindorff A."/>
            <person name="Ohm R."/>
            <person name="Martin F."/>
            <person name="Silar P."/>
            <person name="Natvig D."/>
            <person name="Lalanne C."/>
            <person name="Gautier V."/>
            <person name="Ament-Velasquez S.L."/>
            <person name="Kruys A."/>
            <person name="Hutchinson M.I."/>
            <person name="Powell A.J."/>
            <person name="Barry K."/>
            <person name="Miller A.N."/>
            <person name="Grigoriev I.V."/>
            <person name="Debuchy R."/>
            <person name="Gladieux P."/>
            <person name="Thoren M.H."/>
            <person name="Johannesson H."/>
        </authorList>
    </citation>
    <scope>NUCLEOTIDE SEQUENCE</scope>
    <source>
        <strain evidence="5">CBS 314.62</strain>
    </source>
</reference>
<dbReference type="PANTHER" id="PTHR21661:SF39">
    <property type="entry name" value="HYDROLASE, PUTATIVE (AFU_ORTHOLOGUE AFUA_3G08960)-RELATED"/>
    <property type="match status" value="1"/>
</dbReference>
<keyword evidence="6" id="KW-1185">Reference proteome</keyword>
<dbReference type="InterPro" id="IPR010497">
    <property type="entry name" value="Epoxide_hydro_N"/>
</dbReference>
<evidence type="ECO:0000256" key="1">
    <source>
        <dbReference type="ARBA" id="ARBA00010088"/>
    </source>
</evidence>
<keyword evidence="2 5" id="KW-0378">Hydrolase</keyword>
<dbReference type="Gene3D" id="3.40.50.1820">
    <property type="entry name" value="alpha/beta hydrolase"/>
    <property type="match status" value="1"/>
</dbReference>
<feature type="active site" description="Proton donor" evidence="3">
    <location>
        <position position="326"/>
    </location>
</feature>
<dbReference type="InterPro" id="IPR016292">
    <property type="entry name" value="Epoxide_hydrolase"/>
</dbReference>
<dbReference type="PANTHER" id="PTHR21661">
    <property type="entry name" value="EPOXIDE HYDROLASE 1-RELATED"/>
    <property type="match status" value="1"/>
</dbReference>
<comment type="caution">
    <text evidence="5">The sequence shown here is derived from an EMBL/GenBank/DDBJ whole genome shotgun (WGS) entry which is preliminary data.</text>
</comment>
<reference evidence="5" key="1">
    <citation type="journal article" date="2023" name="Mol. Phylogenet. Evol.">
        <title>Genome-scale phylogeny and comparative genomics of the fungal order Sordariales.</title>
        <authorList>
            <person name="Hensen N."/>
            <person name="Bonometti L."/>
            <person name="Westerberg I."/>
            <person name="Brannstrom I.O."/>
            <person name="Guillou S."/>
            <person name="Cros-Aarteil S."/>
            <person name="Calhoun S."/>
            <person name="Haridas S."/>
            <person name="Kuo A."/>
            <person name="Mondo S."/>
            <person name="Pangilinan J."/>
            <person name="Riley R."/>
            <person name="LaButti K."/>
            <person name="Andreopoulos B."/>
            <person name="Lipzen A."/>
            <person name="Chen C."/>
            <person name="Yan M."/>
            <person name="Daum C."/>
            <person name="Ng V."/>
            <person name="Clum A."/>
            <person name="Steindorff A."/>
            <person name="Ohm R.A."/>
            <person name="Martin F."/>
            <person name="Silar P."/>
            <person name="Natvig D.O."/>
            <person name="Lalanne C."/>
            <person name="Gautier V."/>
            <person name="Ament-Velasquez S.L."/>
            <person name="Kruys A."/>
            <person name="Hutchinson M.I."/>
            <person name="Powell A.J."/>
            <person name="Barry K."/>
            <person name="Miller A.N."/>
            <person name="Grigoriev I.V."/>
            <person name="Debuchy R."/>
            <person name="Gladieux P."/>
            <person name="Hiltunen Thoren M."/>
            <person name="Johannesson H."/>
        </authorList>
    </citation>
    <scope>NUCLEOTIDE SEQUENCE</scope>
    <source>
        <strain evidence="5">CBS 314.62</strain>
    </source>
</reference>
<dbReference type="EMBL" id="JAULSO010000006">
    <property type="protein sequence ID" value="KAK3681711.1"/>
    <property type="molecule type" value="Genomic_DNA"/>
</dbReference>
<organism evidence="5 6">
    <name type="scientific">Podospora appendiculata</name>
    <dbReference type="NCBI Taxonomy" id="314037"/>
    <lineage>
        <taxon>Eukaryota</taxon>
        <taxon>Fungi</taxon>
        <taxon>Dikarya</taxon>
        <taxon>Ascomycota</taxon>
        <taxon>Pezizomycotina</taxon>
        <taxon>Sordariomycetes</taxon>
        <taxon>Sordariomycetidae</taxon>
        <taxon>Sordariales</taxon>
        <taxon>Podosporaceae</taxon>
        <taxon>Podospora</taxon>
    </lineage>
</organism>
<gene>
    <name evidence="5" type="ORF">B0T22DRAFT_531116</name>
</gene>
<feature type="active site" description="Proton acceptor" evidence="3">
    <location>
        <position position="384"/>
    </location>
</feature>
<dbReference type="AlphaFoldDB" id="A0AAE0X018"/>
<name>A0AAE0X018_9PEZI</name>
<evidence type="ECO:0000256" key="2">
    <source>
        <dbReference type="ARBA" id="ARBA00022801"/>
    </source>
</evidence>
<sequence length="411" mass="45485">MALASFSTLPAGLTGVPVPYTFHVPNNDLRHLPNLARAANIGVPTWYNTHANAANGTFGVSRDWLLDAQETWVDRYDWRAHEAHYNRLPHYKINVTTPSDGQVFELHFAALFSKRRDAVPAVFMHGWPSAWLEFLPMLDLLAAKYTADTLPYHIIVPSIPDFGLSSRTKVDRELTLPVAAEAMNQLMRALGFKAYVAQGGDVGYALAQYMCGVFDECKAFHVNFFFMTTAQYAAVANVTVTPAEQAQLALSAAWASTGSSYSYQMGTRPATTALALESSPIAMLAWMGEKFIEWSDNRTPLPLDTILSFVSFYWHTKSFGRAMWSYRALTPTIGQGLPPIPLSLTKPFGFSSFRQEMASLPRGFAEVIFGKSLVFYKAHDFGGHFAALQSPGPFLEDIEAFLAIVKTKVLG</sequence>
<dbReference type="PIRSF" id="PIRSF001112">
    <property type="entry name" value="Epoxide_hydrolase"/>
    <property type="match status" value="1"/>
</dbReference>
<comment type="similarity">
    <text evidence="1">Belongs to the peptidase S33 family.</text>
</comment>
<dbReference type="InterPro" id="IPR000639">
    <property type="entry name" value="Epox_hydrolase-like"/>
</dbReference>
<evidence type="ECO:0000259" key="4">
    <source>
        <dbReference type="Pfam" id="PF06441"/>
    </source>
</evidence>
<feature type="active site" description="Nucleophile" evidence="3">
    <location>
        <position position="201"/>
    </location>
</feature>
<dbReference type="GO" id="GO:0004301">
    <property type="term" value="F:epoxide hydrolase activity"/>
    <property type="evidence" value="ECO:0007669"/>
    <property type="project" value="TreeGrafter"/>
</dbReference>
<evidence type="ECO:0000313" key="6">
    <source>
        <dbReference type="Proteomes" id="UP001270362"/>
    </source>
</evidence>
<dbReference type="Pfam" id="PF06441">
    <property type="entry name" value="EHN"/>
    <property type="match status" value="1"/>
</dbReference>
<dbReference type="SUPFAM" id="SSF53474">
    <property type="entry name" value="alpha/beta-Hydrolases"/>
    <property type="match status" value="1"/>
</dbReference>
<dbReference type="InterPro" id="IPR029058">
    <property type="entry name" value="AB_hydrolase_fold"/>
</dbReference>
<evidence type="ECO:0000313" key="5">
    <source>
        <dbReference type="EMBL" id="KAK3681711.1"/>
    </source>
</evidence>
<proteinExistence type="inferred from homology"/>
<protein>
    <submittedName>
        <fullName evidence="5">Alpha/Beta hydrolase protein</fullName>
    </submittedName>
</protein>